<comment type="caution">
    <text evidence="9">The sequence shown here is derived from an EMBL/GenBank/DDBJ whole genome shotgun (WGS) entry which is preliminary data.</text>
</comment>
<dbReference type="EMBL" id="JASKHM010000010">
    <property type="protein sequence ID" value="MEQ4484346.1"/>
    <property type="molecule type" value="Genomic_DNA"/>
</dbReference>
<gene>
    <name evidence="9" type="ORF">QJS35_18270</name>
</gene>
<sequence>MKRLDRGIFVHRLLFVLPAFALFAIFTYYPFFFGLYYSFTQWDGMAPPVFVGMKNYVDLFQDTAIIEASKNTLYFVLLNIFIGNPLALGLALALNRRFRTRGLLRTLFYIPSIMSLMVVAVIWSDLLRYDGLLNGFLTSVGYESWVRDWLFAKESALPMIMLIVIWQGSGFGAVIYLAGLQGISKEVYEAAEIDGASGLRKLLRITVPLLMPIVTINVFVGLVGSLKMFDLPFTLTNGGPGNATATIGLLIYKLGFVIKTLGYANAAGIMFMIVIAIITFIQVRITRSKEVEL</sequence>
<feature type="domain" description="ABC transmembrane type-1" evidence="8">
    <location>
        <begin position="69"/>
        <end position="282"/>
    </location>
</feature>
<evidence type="ECO:0000313" key="9">
    <source>
        <dbReference type="EMBL" id="MEQ4484346.1"/>
    </source>
</evidence>
<evidence type="ECO:0000256" key="1">
    <source>
        <dbReference type="ARBA" id="ARBA00004651"/>
    </source>
</evidence>
<dbReference type="Proteomes" id="UP001493487">
    <property type="component" value="Unassembled WGS sequence"/>
</dbReference>
<keyword evidence="2 7" id="KW-0813">Transport</keyword>
<dbReference type="Pfam" id="PF00528">
    <property type="entry name" value="BPD_transp_1"/>
    <property type="match status" value="1"/>
</dbReference>
<evidence type="ECO:0000256" key="5">
    <source>
        <dbReference type="ARBA" id="ARBA00022989"/>
    </source>
</evidence>
<feature type="transmembrane region" description="Helical" evidence="7">
    <location>
        <begin position="12"/>
        <end position="39"/>
    </location>
</feature>
<feature type="transmembrane region" description="Helical" evidence="7">
    <location>
        <begin position="106"/>
        <end position="124"/>
    </location>
</feature>
<keyword evidence="4 7" id="KW-0812">Transmembrane</keyword>
<keyword evidence="10" id="KW-1185">Reference proteome</keyword>
<dbReference type="PROSITE" id="PS50928">
    <property type="entry name" value="ABC_TM1"/>
    <property type="match status" value="1"/>
</dbReference>
<accession>A0ABV1KXM0</accession>
<protein>
    <submittedName>
        <fullName evidence="9">Sugar ABC transporter permease</fullName>
    </submittedName>
</protein>
<keyword evidence="5 7" id="KW-1133">Transmembrane helix</keyword>
<keyword evidence="3" id="KW-1003">Cell membrane</keyword>
<dbReference type="SUPFAM" id="SSF161098">
    <property type="entry name" value="MetI-like"/>
    <property type="match status" value="1"/>
</dbReference>
<proteinExistence type="inferred from homology"/>
<dbReference type="Gene3D" id="1.10.3720.10">
    <property type="entry name" value="MetI-like"/>
    <property type="match status" value="1"/>
</dbReference>
<feature type="transmembrane region" description="Helical" evidence="7">
    <location>
        <begin position="156"/>
        <end position="178"/>
    </location>
</feature>
<organism evidence="9 10">
    <name type="scientific">Cohnella silvisoli</name>
    <dbReference type="NCBI Taxonomy" id="2873699"/>
    <lineage>
        <taxon>Bacteria</taxon>
        <taxon>Bacillati</taxon>
        <taxon>Bacillota</taxon>
        <taxon>Bacilli</taxon>
        <taxon>Bacillales</taxon>
        <taxon>Paenibacillaceae</taxon>
        <taxon>Cohnella</taxon>
    </lineage>
</organism>
<evidence type="ECO:0000313" key="10">
    <source>
        <dbReference type="Proteomes" id="UP001493487"/>
    </source>
</evidence>
<feature type="transmembrane region" description="Helical" evidence="7">
    <location>
        <begin position="263"/>
        <end position="283"/>
    </location>
</feature>
<evidence type="ECO:0000256" key="2">
    <source>
        <dbReference type="ARBA" id="ARBA00022448"/>
    </source>
</evidence>
<dbReference type="PANTHER" id="PTHR30193:SF37">
    <property type="entry name" value="INNER MEMBRANE ABC TRANSPORTER PERMEASE PROTEIN YCJO"/>
    <property type="match status" value="1"/>
</dbReference>
<name>A0ABV1KXM0_9BACL</name>
<keyword evidence="6 7" id="KW-0472">Membrane</keyword>
<evidence type="ECO:0000259" key="8">
    <source>
        <dbReference type="PROSITE" id="PS50928"/>
    </source>
</evidence>
<comment type="similarity">
    <text evidence="7">Belongs to the binding-protein-dependent transport system permease family.</text>
</comment>
<dbReference type="RefSeq" id="WP_232186724.1">
    <property type="nucleotide sequence ID" value="NZ_JAIOAP010000009.1"/>
</dbReference>
<feature type="transmembrane region" description="Helical" evidence="7">
    <location>
        <begin position="209"/>
        <end position="229"/>
    </location>
</feature>
<comment type="subcellular location">
    <subcellularLocation>
        <location evidence="1 7">Cell membrane</location>
        <topology evidence="1 7">Multi-pass membrane protein</topology>
    </subcellularLocation>
</comment>
<evidence type="ECO:0000256" key="7">
    <source>
        <dbReference type="RuleBase" id="RU363032"/>
    </source>
</evidence>
<dbReference type="CDD" id="cd06261">
    <property type="entry name" value="TM_PBP2"/>
    <property type="match status" value="1"/>
</dbReference>
<evidence type="ECO:0000256" key="3">
    <source>
        <dbReference type="ARBA" id="ARBA00022475"/>
    </source>
</evidence>
<evidence type="ECO:0000256" key="6">
    <source>
        <dbReference type="ARBA" id="ARBA00023136"/>
    </source>
</evidence>
<evidence type="ECO:0000256" key="4">
    <source>
        <dbReference type="ARBA" id="ARBA00022692"/>
    </source>
</evidence>
<dbReference type="InterPro" id="IPR000515">
    <property type="entry name" value="MetI-like"/>
</dbReference>
<feature type="transmembrane region" description="Helical" evidence="7">
    <location>
        <begin position="73"/>
        <end position="94"/>
    </location>
</feature>
<reference evidence="9 10" key="1">
    <citation type="journal article" date="2023" name="Genome Announc.">
        <title>Pan-Genome Analyses of the Genus Cohnella and Proposal of the Novel Species Cohnella silvisoli sp. nov., Isolated from Forest Soil.</title>
        <authorList>
            <person name="Wang C."/>
            <person name="Mao L."/>
            <person name="Bao G."/>
            <person name="Zhu H."/>
        </authorList>
    </citation>
    <scope>NUCLEOTIDE SEQUENCE [LARGE SCALE GENOMIC DNA]</scope>
    <source>
        <strain evidence="9 10">NL03-T5-1</strain>
    </source>
</reference>
<dbReference type="InterPro" id="IPR035906">
    <property type="entry name" value="MetI-like_sf"/>
</dbReference>
<dbReference type="InterPro" id="IPR051393">
    <property type="entry name" value="ABC_transporter_permease"/>
</dbReference>
<dbReference type="PANTHER" id="PTHR30193">
    <property type="entry name" value="ABC TRANSPORTER PERMEASE PROTEIN"/>
    <property type="match status" value="1"/>
</dbReference>